<comment type="similarity">
    <text evidence="2">Belongs to the Tonsoku family.</text>
</comment>
<reference evidence="12 13" key="1">
    <citation type="submission" date="2017-07" db="EMBL/GenBank/DDBJ databases">
        <title>An improved, manually edited Actinidia chinensis var. chinensis (kiwifruit) genome highlights the challenges associated with draft genomes and gene prediction in plants.</title>
        <authorList>
            <person name="Pilkington S."/>
            <person name="Crowhurst R."/>
            <person name="Hilario E."/>
            <person name="Nardozza S."/>
            <person name="Fraser L."/>
            <person name="Peng Y."/>
            <person name="Gunaseelan K."/>
            <person name="Simpson R."/>
            <person name="Tahir J."/>
            <person name="Deroles S."/>
            <person name="Templeton K."/>
            <person name="Luo Z."/>
            <person name="Davy M."/>
            <person name="Cheng C."/>
            <person name="Mcneilage M."/>
            <person name="Scaglione D."/>
            <person name="Liu Y."/>
            <person name="Zhang Q."/>
            <person name="Datson P."/>
            <person name="De Silva N."/>
            <person name="Gardiner S."/>
            <person name="Bassett H."/>
            <person name="Chagne D."/>
            <person name="Mccallum J."/>
            <person name="Dzierzon H."/>
            <person name="Deng C."/>
            <person name="Wang Y.-Y."/>
            <person name="Barron N."/>
            <person name="Manako K."/>
            <person name="Bowen J."/>
            <person name="Foster T."/>
            <person name="Erridge Z."/>
            <person name="Tiffin H."/>
            <person name="Waite C."/>
            <person name="Davies K."/>
            <person name="Grierson E."/>
            <person name="Laing W."/>
            <person name="Kirk R."/>
            <person name="Chen X."/>
            <person name="Wood M."/>
            <person name="Montefiori M."/>
            <person name="Brummell D."/>
            <person name="Schwinn K."/>
            <person name="Catanach A."/>
            <person name="Fullerton C."/>
            <person name="Li D."/>
            <person name="Meiyalaghan S."/>
            <person name="Nieuwenhuizen N."/>
            <person name="Read N."/>
            <person name="Prakash R."/>
            <person name="Hunter D."/>
            <person name="Zhang H."/>
            <person name="Mckenzie M."/>
            <person name="Knabel M."/>
            <person name="Harris A."/>
            <person name="Allan A."/>
            <person name="Chen A."/>
            <person name="Janssen B."/>
            <person name="Plunkett B."/>
            <person name="Dwamena C."/>
            <person name="Voogd C."/>
            <person name="Leif D."/>
            <person name="Lafferty D."/>
            <person name="Souleyre E."/>
            <person name="Varkonyi-Gasic E."/>
            <person name="Gambi F."/>
            <person name="Hanley J."/>
            <person name="Yao J.-L."/>
            <person name="Cheung J."/>
            <person name="David K."/>
            <person name="Warren B."/>
            <person name="Marsh K."/>
            <person name="Snowden K."/>
            <person name="Lin-Wang K."/>
            <person name="Brian L."/>
            <person name="Martinez-Sanchez M."/>
            <person name="Wang M."/>
            <person name="Ileperuma N."/>
            <person name="Macnee N."/>
            <person name="Campin R."/>
            <person name="Mcatee P."/>
            <person name="Drummond R."/>
            <person name="Espley R."/>
            <person name="Ireland H."/>
            <person name="Wu R."/>
            <person name="Atkinson R."/>
            <person name="Karunairetnam S."/>
            <person name="Bulley S."/>
            <person name="Chunkath S."/>
            <person name="Hanley Z."/>
            <person name="Storey R."/>
            <person name="Thrimawithana A."/>
            <person name="Thomson S."/>
            <person name="David C."/>
            <person name="Testolin R."/>
        </authorList>
    </citation>
    <scope>NUCLEOTIDE SEQUENCE [LARGE SCALE GENOMIC DNA]</scope>
    <source>
        <strain evidence="13">cv. Red5</strain>
        <tissue evidence="12">Young leaf</tissue>
    </source>
</reference>
<feature type="compositionally biased region" description="Polar residues" evidence="11">
    <location>
        <begin position="589"/>
        <end position="598"/>
    </location>
</feature>
<dbReference type="SMART" id="SM00368">
    <property type="entry name" value="LRR_RI"/>
    <property type="match status" value="6"/>
</dbReference>
<feature type="repeat" description="TPR" evidence="10">
    <location>
        <begin position="249"/>
        <end position="282"/>
    </location>
</feature>
<gene>
    <name evidence="12" type="ORF">CEY00_Acc08078</name>
</gene>
<dbReference type="GO" id="GO:0072423">
    <property type="term" value="P:response to DNA damage checkpoint signaling"/>
    <property type="evidence" value="ECO:0007669"/>
    <property type="project" value="InterPro"/>
</dbReference>
<dbReference type="FunCoup" id="A0A2R6RDM2">
    <property type="interactions" value="1451"/>
</dbReference>
<evidence type="ECO:0000256" key="11">
    <source>
        <dbReference type="SAM" id="MobiDB-lite"/>
    </source>
</evidence>
<keyword evidence="5" id="KW-0227">DNA damage</keyword>
<dbReference type="OMA" id="VKPCCRK"/>
<keyword evidence="6" id="KW-0156">Chromatin regulator</keyword>
<dbReference type="STRING" id="1590841.A0A2R6RDM2"/>
<dbReference type="GO" id="GO:0005654">
    <property type="term" value="C:nucleoplasm"/>
    <property type="evidence" value="ECO:0007669"/>
    <property type="project" value="UniProtKB-SubCell"/>
</dbReference>
<dbReference type="GO" id="GO:0006281">
    <property type="term" value="P:DNA repair"/>
    <property type="evidence" value="ECO:0007669"/>
    <property type="project" value="UniProtKB-KW"/>
</dbReference>
<evidence type="ECO:0000256" key="4">
    <source>
        <dbReference type="ARBA" id="ARBA00022737"/>
    </source>
</evidence>
<dbReference type="GO" id="GO:0009933">
    <property type="term" value="P:meristem structural organization"/>
    <property type="evidence" value="ECO:0007669"/>
    <property type="project" value="InterPro"/>
</dbReference>
<feature type="region of interest" description="Disordered" evidence="11">
    <location>
        <begin position="495"/>
        <end position="549"/>
    </location>
</feature>
<evidence type="ECO:0000256" key="2">
    <source>
        <dbReference type="ARBA" id="ARBA00010999"/>
    </source>
</evidence>
<evidence type="ECO:0000256" key="3">
    <source>
        <dbReference type="ARBA" id="ARBA00022614"/>
    </source>
</evidence>
<dbReference type="Gene3D" id="3.80.10.10">
    <property type="entry name" value="Ribonuclease Inhibitor"/>
    <property type="match status" value="1"/>
</dbReference>
<feature type="region of interest" description="Disordered" evidence="11">
    <location>
        <begin position="1234"/>
        <end position="1270"/>
    </location>
</feature>
<dbReference type="Proteomes" id="UP000241394">
    <property type="component" value="Chromosome LG7"/>
</dbReference>
<dbReference type="Gramene" id="PSS26663">
    <property type="protein sequence ID" value="PSS26663"/>
    <property type="gene ID" value="CEY00_Acc08078"/>
</dbReference>
<dbReference type="InParanoid" id="A0A2R6RDM2"/>
<dbReference type="FunFam" id="1.25.40.10:FF:000961">
    <property type="entry name" value="Protein TONSOKU"/>
    <property type="match status" value="1"/>
</dbReference>
<dbReference type="EMBL" id="NKQK01000007">
    <property type="protein sequence ID" value="PSS26663.1"/>
    <property type="molecule type" value="Genomic_DNA"/>
</dbReference>
<keyword evidence="7" id="KW-0234">DNA repair</keyword>
<feature type="compositionally biased region" description="Acidic residues" evidence="11">
    <location>
        <begin position="500"/>
        <end position="512"/>
    </location>
</feature>
<protein>
    <recommendedName>
        <fullName evidence="9">Protein TONSOKU</fullName>
    </recommendedName>
</protein>
<feature type="compositionally biased region" description="Polar residues" evidence="11">
    <location>
        <begin position="565"/>
        <end position="582"/>
    </location>
</feature>
<dbReference type="SUPFAM" id="SSF52047">
    <property type="entry name" value="RNI-like"/>
    <property type="match status" value="1"/>
</dbReference>
<dbReference type="GO" id="GO:0042393">
    <property type="term" value="F:histone binding"/>
    <property type="evidence" value="ECO:0007669"/>
    <property type="project" value="UniProtKB-ARBA"/>
</dbReference>
<evidence type="ECO:0000256" key="10">
    <source>
        <dbReference type="PROSITE-ProRule" id="PRU00339"/>
    </source>
</evidence>
<comment type="subcellular location">
    <subcellularLocation>
        <location evidence="1">Nucleus</location>
        <location evidence="1">Nucleoplasm</location>
    </subcellularLocation>
</comment>
<keyword evidence="3" id="KW-0433">Leucine-rich repeat</keyword>
<dbReference type="PANTHER" id="PTHR47684">
    <property type="entry name" value="PROTEIN TONSOKU"/>
    <property type="match status" value="1"/>
</dbReference>
<dbReference type="FunFam" id="3.80.10.10:FF:000500">
    <property type="entry name" value="Protein TONSOKU"/>
    <property type="match status" value="1"/>
</dbReference>
<dbReference type="InterPro" id="IPR011990">
    <property type="entry name" value="TPR-like_helical_dom_sf"/>
</dbReference>
<feature type="compositionally biased region" description="Polar residues" evidence="11">
    <location>
        <begin position="520"/>
        <end position="544"/>
    </location>
</feature>
<feature type="region of interest" description="Disordered" evidence="11">
    <location>
        <begin position="563"/>
        <end position="598"/>
    </location>
</feature>
<evidence type="ECO:0000256" key="1">
    <source>
        <dbReference type="ARBA" id="ARBA00004642"/>
    </source>
</evidence>
<reference evidence="13" key="2">
    <citation type="journal article" date="2018" name="BMC Genomics">
        <title>A manually annotated Actinidia chinensis var. chinensis (kiwifruit) genome highlights the challenges associated with draft genomes and gene prediction in plants.</title>
        <authorList>
            <person name="Pilkington S.M."/>
            <person name="Crowhurst R."/>
            <person name="Hilario E."/>
            <person name="Nardozza S."/>
            <person name="Fraser L."/>
            <person name="Peng Y."/>
            <person name="Gunaseelan K."/>
            <person name="Simpson R."/>
            <person name="Tahir J."/>
            <person name="Deroles S.C."/>
            <person name="Templeton K."/>
            <person name="Luo Z."/>
            <person name="Davy M."/>
            <person name="Cheng C."/>
            <person name="McNeilage M."/>
            <person name="Scaglione D."/>
            <person name="Liu Y."/>
            <person name="Zhang Q."/>
            <person name="Datson P."/>
            <person name="De Silva N."/>
            <person name="Gardiner S.E."/>
            <person name="Bassett H."/>
            <person name="Chagne D."/>
            <person name="McCallum J."/>
            <person name="Dzierzon H."/>
            <person name="Deng C."/>
            <person name="Wang Y.Y."/>
            <person name="Barron L."/>
            <person name="Manako K."/>
            <person name="Bowen J."/>
            <person name="Foster T.M."/>
            <person name="Erridge Z.A."/>
            <person name="Tiffin H."/>
            <person name="Waite C.N."/>
            <person name="Davies K.M."/>
            <person name="Grierson E.P."/>
            <person name="Laing W.A."/>
            <person name="Kirk R."/>
            <person name="Chen X."/>
            <person name="Wood M."/>
            <person name="Montefiori M."/>
            <person name="Brummell D.A."/>
            <person name="Schwinn K.E."/>
            <person name="Catanach A."/>
            <person name="Fullerton C."/>
            <person name="Li D."/>
            <person name="Meiyalaghan S."/>
            <person name="Nieuwenhuizen N."/>
            <person name="Read N."/>
            <person name="Prakash R."/>
            <person name="Hunter D."/>
            <person name="Zhang H."/>
            <person name="McKenzie M."/>
            <person name="Knabel M."/>
            <person name="Harris A."/>
            <person name="Allan A.C."/>
            <person name="Gleave A."/>
            <person name="Chen A."/>
            <person name="Janssen B.J."/>
            <person name="Plunkett B."/>
            <person name="Ampomah-Dwamena C."/>
            <person name="Voogd C."/>
            <person name="Leif D."/>
            <person name="Lafferty D."/>
            <person name="Souleyre E.J.F."/>
            <person name="Varkonyi-Gasic E."/>
            <person name="Gambi F."/>
            <person name="Hanley J."/>
            <person name="Yao J.L."/>
            <person name="Cheung J."/>
            <person name="David K.M."/>
            <person name="Warren B."/>
            <person name="Marsh K."/>
            <person name="Snowden K.C."/>
            <person name="Lin-Wang K."/>
            <person name="Brian L."/>
            <person name="Martinez-Sanchez M."/>
            <person name="Wang M."/>
            <person name="Ileperuma N."/>
            <person name="Macnee N."/>
            <person name="Campin R."/>
            <person name="McAtee P."/>
            <person name="Drummond R.S.M."/>
            <person name="Espley R.V."/>
            <person name="Ireland H.S."/>
            <person name="Wu R."/>
            <person name="Atkinson R.G."/>
            <person name="Karunairetnam S."/>
            <person name="Bulley S."/>
            <person name="Chunkath S."/>
            <person name="Hanley Z."/>
            <person name="Storey R."/>
            <person name="Thrimawithana A.H."/>
            <person name="Thomson S."/>
            <person name="David C."/>
            <person name="Testolin R."/>
            <person name="Huang H."/>
            <person name="Hellens R.P."/>
            <person name="Schaffer R.J."/>
        </authorList>
    </citation>
    <scope>NUCLEOTIDE SEQUENCE [LARGE SCALE GENOMIC DNA]</scope>
    <source>
        <strain evidence="13">cv. Red5</strain>
    </source>
</reference>
<dbReference type="SUPFAM" id="SSF48452">
    <property type="entry name" value="TPR-like"/>
    <property type="match status" value="3"/>
</dbReference>
<dbReference type="Gene3D" id="1.25.40.10">
    <property type="entry name" value="Tetratricopeptide repeat domain"/>
    <property type="match status" value="2"/>
</dbReference>
<dbReference type="OrthoDB" id="626167at2759"/>
<dbReference type="PANTHER" id="PTHR47684:SF1">
    <property type="entry name" value="PROTEIN TONSOKU"/>
    <property type="match status" value="1"/>
</dbReference>
<organism evidence="12 13">
    <name type="scientific">Actinidia chinensis var. chinensis</name>
    <name type="common">Chinese soft-hair kiwi</name>
    <dbReference type="NCBI Taxonomy" id="1590841"/>
    <lineage>
        <taxon>Eukaryota</taxon>
        <taxon>Viridiplantae</taxon>
        <taxon>Streptophyta</taxon>
        <taxon>Embryophyta</taxon>
        <taxon>Tracheophyta</taxon>
        <taxon>Spermatophyta</taxon>
        <taxon>Magnoliopsida</taxon>
        <taxon>eudicotyledons</taxon>
        <taxon>Gunneridae</taxon>
        <taxon>Pentapetalae</taxon>
        <taxon>asterids</taxon>
        <taxon>Ericales</taxon>
        <taxon>Actinidiaceae</taxon>
        <taxon>Actinidia</taxon>
    </lineage>
</organism>
<keyword evidence="8" id="KW-0539">Nucleus</keyword>
<evidence type="ECO:0000256" key="5">
    <source>
        <dbReference type="ARBA" id="ARBA00022763"/>
    </source>
</evidence>
<dbReference type="GO" id="GO:0040029">
    <property type="term" value="P:epigenetic regulation of gene expression"/>
    <property type="evidence" value="ECO:0007669"/>
    <property type="project" value="InterPro"/>
</dbReference>
<evidence type="ECO:0000256" key="9">
    <source>
        <dbReference type="ARBA" id="ARBA00069409"/>
    </source>
</evidence>
<evidence type="ECO:0000256" key="6">
    <source>
        <dbReference type="ARBA" id="ARBA00022853"/>
    </source>
</evidence>
<feature type="compositionally biased region" description="Polar residues" evidence="11">
    <location>
        <begin position="1235"/>
        <end position="1245"/>
    </location>
</feature>
<dbReference type="PROSITE" id="PS50005">
    <property type="entry name" value="TPR"/>
    <property type="match status" value="1"/>
</dbReference>
<name>A0A2R6RDM2_ACTCC</name>
<proteinExistence type="inferred from homology"/>
<evidence type="ECO:0000313" key="12">
    <source>
        <dbReference type="EMBL" id="PSS26663.1"/>
    </source>
</evidence>
<dbReference type="Pfam" id="PF13424">
    <property type="entry name" value="TPR_12"/>
    <property type="match status" value="1"/>
</dbReference>
<evidence type="ECO:0000256" key="7">
    <source>
        <dbReference type="ARBA" id="ARBA00023204"/>
    </source>
</evidence>
<comment type="caution">
    <text evidence="12">The sequence shown here is derived from an EMBL/GenBank/DDBJ whole genome shotgun (WGS) entry which is preliminary data.</text>
</comment>
<accession>A0A2R6RDM2</accession>
<dbReference type="InterPro" id="IPR019734">
    <property type="entry name" value="TPR_rpt"/>
</dbReference>
<keyword evidence="10" id="KW-0802">TPR repeat</keyword>
<keyword evidence="4" id="KW-0677">Repeat</keyword>
<evidence type="ECO:0000256" key="8">
    <source>
        <dbReference type="ARBA" id="ARBA00023242"/>
    </source>
</evidence>
<evidence type="ECO:0000313" key="13">
    <source>
        <dbReference type="Proteomes" id="UP000241394"/>
    </source>
</evidence>
<keyword evidence="13" id="KW-1185">Reference proteome</keyword>
<dbReference type="SMART" id="SM00028">
    <property type="entry name" value="TPR"/>
    <property type="match status" value="7"/>
</dbReference>
<dbReference type="InterPro" id="IPR032675">
    <property type="entry name" value="LRR_dom_sf"/>
</dbReference>
<dbReference type="InterPro" id="IPR044227">
    <property type="entry name" value="TONSOKU"/>
</dbReference>
<sequence>MPRGDDPQLSAAKRAYRNAAAEGNRQEEARWANVIGDILKNKGEYVEALKWLRTDYEVSVKYLPEKQLLPTCQSLGEVYLRLEYFKDALIYQKKHLELAKDSNDLIEQQRACTQLGRTYHEMFLRSDDDHYSVRNAKKYFKSAMKLAQSLKENPPSGKSSFLKEYIDGHNNIGMLEMDLDNLEEAQKVLTKGLGICDDEEVIENDDGRSRLHHNLGKVYMELRKWDKSREHIEKDIMICNRIGHCQGEAKGYINLGELHYRVQKCEDAILCYEKALKMAKSMEDEDALANQIGQNIETVKEAMKVMDELKKEEQNLKKLIRNMPMARGTASERKCLRQQNASLDRLIEKSSMIFAWLKHREFAKRKKRVAIELCDKEKMGDSFLVIGESYQRLRNFNKALKWCTKSWEAYKSIGNLEGQALAKINIGDVLDSDGNWVGALNAFEEGYGIALKANLPSVQLSALENMHYSHMIRFDNVEEARRLQLLIDKLKQSKTRELETENLEQDCCSETETEGHDLSPNESESSDVSCFQEARTNSMKSQSHTRVEEPKDDIPLISLLHSRKSSTNPKTARVPYSSTEPTQALPKSMSRSTGSQETLGRKRIRVILSDDEGEMYDELECPRGRHHKVIEEDVAASDEFKNGNNLASPVCEFQDISAVASKCATSTCTPVNLEESTSSYKSSSLNVAAQDAKDVRTSSTGVTVKHFDFNANGSKNYTGVPESLLHSHDASGLNTHACINEYGQYVTFKIDEEFVRLELGSYMAGDKLGIECLKVEVACLYYLQLPKDKRSKGLLPIIQNMKCGGRALETFEGIDTLKDHLRGKGWIEVSVDGWVQKRLMKLYIDCCKELSEPPNLKLLTKLYNVEISEDEVIVPDCELQDVSITPLLNALEAHKGVAVLDLSHNSLGNGTLEKLQQVFASSGQSYGSLVLDLHCNRFGPTALFQICECRVLFTRLEVLNISGNRLTDACGSYLSTILKNCKALYSLNIERCSITSRTIQKIADSLGSESVLSQICLGYNYPISANAIVNLLAKLATLRRFSELNLNGLKLSKPMLDSVCQLSKTSCLSALMLGDTNIGIEGALKLIESLSNGTPELVKLDLSSCGLTPHYILRLTAEISLITGILELNLGGNPFMQEGGSALVSLLTNPQCCLQVLVLSKCHLGLLGVLRILQALPENFSLEELNLAYNVNLDKFNTLQYDSTVTECPKSMQTNQHMSNSSFKISLPEEVEGAQQGSFAPNSDQLEAADSEDDPNRREPVVSGPSDSCTSSCQRNFSGQGIQLVQDISTAIGMAKHLKLLDLSMNGFSVETAEMLYASWSSTSRAGLAQRHIHDKTFHLSVQGRKCCGVKPCCRRD</sequence>